<organism evidence="2 3">
    <name type="scientific">Roseibium porphyridii</name>
    <dbReference type="NCBI Taxonomy" id="2866279"/>
    <lineage>
        <taxon>Bacteria</taxon>
        <taxon>Pseudomonadati</taxon>
        <taxon>Pseudomonadota</taxon>
        <taxon>Alphaproteobacteria</taxon>
        <taxon>Hyphomicrobiales</taxon>
        <taxon>Stappiaceae</taxon>
        <taxon>Roseibium</taxon>
    </lineage>
</organism>
<gene>
    <name evidence="2" type="ORF">K1718_11770</name>
</gene>
<dbReference type="EMBL" id="CP120863">
    <property type="protein sequence ID" value="WFE92008.1"/>
    <property type="molecule type" value="Genomic_DNA"/>
</dbReference>
<feature type="region of interest" description="Disordered" evidence="1">
    <location>
        <begin position="135"/>
        <end position="172"/>
    </location>
</feature>
<accession>A0ABY8F923</accession>
<proteinExistence type="predicted"/>
<evidence type="ECO:0000313" key="2">
    <source>
        <dbReference type="EMBL" id="WFE92008.1"/>
    </source>
</evidence>
<dbReference type="Proteomes" id="UP001209803">
    <property type="component" value="Chromosome"/>
</dbReference>
<sequence>MTRSGSSHRWAVFAFVAAAVYCASVFAAVYRHNQTVLAKADFAEITGGGFIYNYRIADIRSGITVGLVKPLPPGTRLLAEFEDPAGGTIELEQTVTAAKRNYKFETPSLTDVAADREYLAVLTVIDGTTGAEIERHQTSLKSSVAPRSMPSRPLTIGPGYHRNPDTNSLQDG</sequence>
<reference evidence="2 3" key="1">
    <citation type="submission" date="2023-03" db="EMBL/GenBank/DDBJ databases">
        <title>Roseibium porphyridii sp. nov. and Roseibium rhodosorbium sp. nov. isolated from marine algae, Porphyridium cruentum and Rhodosorus marinus, respectively.</title>
        <authorList>
            <person name="Lee M.W."/>
            <person name="Choi B.J."/>
            <person name="Lee J.K."/>
            <person name="Choi D.G."/>
            <person name="Baek J.H."/>
            <person name="Bayburt H."/>
            <person name="Kim J.M."/>
            <person name="Han D.M."/>
            <person name="Kim K.H."/>
            <person name="Jeon C.O."/>
        </authorList>
    </citation>
    <scope>NUCLEOTIDE SEQUENCE [LARGE SCALE GENOMIC DNA]</scope>
    <source>
        <strain evidence="2 3">KMA01</strain>
    </source>
</reference>
<protein>
    <submittedName>
        <fullName evidence="2">Uncharacterized protein</fullName>
    </submittedName>
</protein>
<evidence type="ECO:0000313" key="3">
    <source>
        <dbReference type="Proteomes" id="UP001209803"/>
    </source>
</evidence>
<dbReference type="RefSeq" id="WP_265684531.1">
    <property type="nucleotide sequence ID" value="NZ_CP120863.1"/>
</dbReference>
<evidence type="ECO:0000256" key="1">
    <source>
        <dbReference type="SAM" id="MobiDB-lite"/>
    </source>
</evidence>
<keyword evidence="3" id="KW-1185">Reference proteome</keyword>
<name>A0ABY8F923_9HYPH</name>